<dbReference type="NCBIfam" id="TIGR02548">
    <property type="entry name" value="casB_cse2"/>
    <property type="match status" value="1"/>
</dbReference>
<keyword evidence="2" id="KW-1185">Reference proteome</keyword>
<dbReference type="EMBL" id="FLQX01000139">
    <property type="protein sequence ID" value="SBT08648.1"/>
    <property type="molecule type" value="Genomic_DNA"/>
</dbReference>
<accession>A0A1A8XX94</accession>
<dbReference type="STRING" id="1860102.ACCAA_600008"/>
<dbReference type="RefSeq" id="WP_186408383.1">
    <property type="nucleotide sequence ID" value="NZ_FLQX01000139.1"/>
</dbReference>
<dbReference type="Pfam" id="PF09485">
    <property type="entry name" value="CRISPR_Cse2"/>
    <property type="match status" value="1"/>
</dbReference>
<reference evidence="1 2" key="1">
    <citation type="submission" date="2016-06" db="EMBL/GenBank/DDBJ databases">
        <authorList>
            <person name="Kjaerup R.B."/>
            <person name="Dalgaard T.S."/>
            <person name="Juul-Madsen H.R."/>
        </authorList>
    </citation>
    <scope>NUCLEOTIDE SEQUENCE [LARGE SCALE GENOMIC DNA]</scope>
    <source>
        <strain evidence="1">3</strain>
    </source>
</reference>
<evidence type="ECO:0000313" key="1">
    <source>
        <dbReference type="EMBL" id="SBT08648.1"/>
    </source>
</evidence>
<dbReference type="InterPro" id="IPR038287">
    <property type="entry name" value="Cse2_sf"/>
</dbReference>
<protein>
    <submittedName>
        <fullName evidence="1">Putative CRISPR-associated protein, Cse2 family</fullName>
    </submittedName>
</protein>
<dbReference type="AlphaFoldDB" id="A0A1A8XX94"/>
<gene>
    <name evidence="1" type="ORF">ACCAA_600008</name>
</gene>
<dbReference type="CDD" id="cd09731">
    <property type="entry name" value="Cse2_I-E"/>
    <property type="match status" value="1"/>
</dbReference>
<name>A0A1A8XX94_9PROT</name>
<proteinExistence type="predicted"/>
<dbReference type="Proteomes" id="UP000199169">
    <property type="component" value="Unassembled WGS sequence"/>
</dbReference>
<organism evidence="1 2">
    <name type="scientific">Candidatus Accumulibacter aalborgensis</name>
    <dbReference type="NCBI Taxonomy" id="1860102"/>
    <lineage>
        <taxon>Bacteria</taxon>
        <taxon>Pseudomonadati</taxon>
        <taxon>Pseudomonadota</taxon>
        <taxon>Betaproteobacteria</taxon>
        <taxon>Candidatus Accumulibacter</taxon>
    </lineage>
</organism>
<dbReference type="Gene3D" id="1.10.520.40">
    <property type="entry name" value="CRISPR-associated protein Cse2"/>
    <property type="match status" value="1"/>
</dbReference>
<sequence length="188" mass="21444">MFNWYDKEVGNLRPTALGGCLLEWWKDLEDDRASRAILRRADSVTSVALSAPYQRLYRRLLNVGWPENAPAYRNDHLAALVALLAHVRGDVDGKKQKNGVLSLPEAMSVRKKETDRPVVSELRFLRLLDSPDLEDLFTGLRRVLPLLVKTVDGKALDILALADDVLSWSDSVKKRWAYAYQWPDKTKQ</sequence>
<dbReference type="InterPro" id="IPR013382">
    <property type="entry name" value="CRISPR-assoc_prot_Cse2"/>
</dbReference>
<evidence type="ECO:0000313" key="2">
    <source>
        <dbReference type="Proteomes" id="UP000199169"/>
    </source>
</evidence>